<protein>
    <submittedName>
        <fullName evidence="6">Sugar ABC transporter substrate-binding protein</fullName>
    </submittedName>
</protein>
<evidence type="ECO:0000256" key="3">
    <source>
        <dbReference type="ARBA" id="ARBA00022729"/>
    </source>
</evidence>
<keyword evidence="3 4" id="KW-0732">Signal</keyword>
<evidence type="ECO:0000256" key="1">
    <source>
        <dbReference type="ARBA" id="ARBA00004196"/>
    </source>
</evidence>
<dbReference type="InterPro" id="IPR025997">
    <property type="entry name" value="SBP_2_dom"/>
</dbReference>
<dbReference type="PANTHER" id="PTHR46847">
    <property type="entry name" value="D-ALLOSE-BINDING PERIPLASMIC PROTEIN-RELATED"/>
    <property type="match status" value="1"/>
</dbReference>
<comment type="subcellular location">
    <subcellularLocation>
        <location evidence="1">Cell envelope</location>
    </subcellularLocation>
</comment>
<comment type="similarity">
    <text evidence="2">Belongs to the bacterial solute-binding protein 2 family.</text>
</comment>
<evidence type="ECO:0000259" key="5">
    <source>
        <dbReference type="Pfam" id="PF13407"/>
    </source>
</evidence>
<dbReference type="PROSITE" id="PS51257">
    <property type="entry name" value="PROKAR_LIPOPROTEIN"/>
    <property type="match status" value="1"/>
</dbReference>
<feature type="signal peptide" evidence="4">
    <location>
        <begin position="1"/>
        <end position="24"/>
    </location>
</feature>
<evidence type="ECO:0000313" key="7">
    <source>
        <dbReference type="Proteomes" id="UP000662814"/>
    </source>
</evidence>
<dbReference type="Pfam" id="PF13407">
    <property type="entry name" value="Peripla_BP_4"/>
    <property type="match status" value="1"/>
</dbReference>
<dbReference type="PANTHER" id="PTHR46847:SF1">
    <property type="entry name" value="D-ALLOSE-BINDING PERIPLASMIC PROTEIN-RELATED"/>
    <property type="match status" value="1"/>
</dbReference>
<evidence type="ECO:0000256" key="2">
    <source>
        <dbReference type="ARBA" id="ARBA00007639"/>
    </source>
</evidence>
<sequence>MKHTTRILAGIGVLALSGSLVACSADGEGDDSYSIIFLAASSQNGYNQAVYSGIEERASQLADELGIEIETKIQDGQFDANTQLSQLQNAGTTGKADGIIVVPHDGPALGAAFPLGQDIPVASVLNPIGPDITEMEPQVEGVISTVATPPATGAKLQAESAVEYCEGIDPCKIGLLAGLLNSPLDIERIDAWKSVLGEHDNIKIAGTVEGAYDRDQSLTAVSNLLQGDKDINGIISSADQQTMGAQIALENAGIDPASIFLTGSGGTTEGIKAVLEGTWTNDYINVPASMGEEALQQVINSLQGEKVQTVVDADELVGFGPIATKEDLEAHPDFTGEWNG</sequence>
<evidence type="ECO:0000313" key="6">
    <source>
        <dbReference type="EMBL" id="QPZ38393.1"/>
    </source>
</evidence>
<feature type="chain" id="PRO_5045501760" evidence="4">
    <location>
        <begin position="25"/>
        <end position="340"/>
    </location>
</feature>
<proteinExistence type="inferred from homology"/>
<feature type="domain" description="Periplasmic binding protein" evidence="5">
    <location>
        <begin position="36"/>
        <end position="306"/>
    </location>
</feature>
<dbReference type="RefSeq" id="WP_166986619.1">
    <property type="nucleotide sequence ID" value="NZ_CP061169.1"/>
</dbReference>
<dbReference type="Gene3D" id="3.40.50.2300">
    <property type="match status" value="2"/>
</dbReference>
<organism evidence="6 7">
    <name type="scientific">Paramicrobacterium chengjingii</name>
    <dbReference type="NCBI Taxonomy" id="2769067"/>
    <lineage>
        <taxon>Bacteria</taxon>
        <taxon>Bacillati</taxon>
        <taxon>Actinomycetota</taxon>
        <taxon>Actinomycetes</taxon>
        <taxon>Micrococcales</taxon>
        <taxon>Microbacteriaceae</taxon>
        <taxon>Paramicrobacterium</taxon>
    </lineage>
</organism>
<gene>
    <name evidence="6" type="ORF">HCR76_16680</name>
</gene>
<reference evidence="6 7" key="1">
    <citation type="submission" date="2020-12" db="EMBL/GenBank/DDBJ databases">
        <title>Microbacterium sp. HY060.</title>
        <authorList>
            <person name="Zhou J."/>
        </authorList>
    </citation>
    <scope>NUCLEOTIDE SEQUENCE [LARGE SCALE GENOMIC DNA]</scope>
    <source>
        <strain evidence="6 7">HY60</strain>
    </source>
</reference>
<accession>A0ABX6YHW5</accession>
<dbReference type="SUPFAM" id="SSF53822">
    <property type="entry name" value="Periplasmic binding protein-like I"/>
    <property type="match status" value="1"/>
</dbReference>
<dbReference type="Proteomes" id="UP000662814">
    <property type="component" value="Chromosome"/>
</dbReference>
<evidence type="ECO:0000256" key="4">
    <source>
        <dbReference type="SAM" id="SignalP"/>
    </source>
</evidence>
<dbReference type="EMBL" id="CP061169">
    <property type="protein sequence ID" value="QPZ38393.1"/>
    <property type="molecule type" value="Genomic_DNA"/>
</dbReference>
<dbReference type="CDD" id="cd01536">
    <property type="entry name" value="PBP1_ABC_sugar_binding-like"/>
    <property type="match status" value="1"/>
</dbReference>
<dbReference type="InterPro" id="IPR028082">
    <property type="entry name" value="Peripla_BP_I"/>
</dbReference>
<keyword evidence="7" id="KW-1185">Reference proteome</keyword>
<name>A0ABX6YHW5_9MICO</name>